<feature type="compositionally biased region" description="Polar residues" evidence="1">
    <location>
        <begin position="8"/>
        <end position="19"/>
    </location>
</feature>
<proteinExistence type="predicted"/>
<comment type="caution">
    <text evidence="2">The sequence shown here is derived from an EMBL/GenBank/DDBJ whole genome shotgun (WGS) entry which is preliminary data.</text>
</comment>
<feature type="compositionally biased region" description="Basic and acidic residues" evidence="1">
    <location>
        <begin position="125"/>
        <end position="135"/>
    </location>
</feature>
<accession>A0AAP0ERY1</accession>
<feature type="compositionally biased region" description="Basic and acidic residues" evidence="1">
    <location>
        <begin position="61"/>
        <end position="89"/>
    </location>
</feature>
<dbReference type="Proteomes" id="UP001420932">
    <property type="component" value="Unassembled WGS sequence"/>
</dbReference>
<sequence length="169" mass="18535">MRGKIRATGSNCMARTKNTVNREETGVEQLKGLWAYRKSKELGRGVGPMKLSLEEEGEQLSGEKSKEESSEDKRESGEKDGGKDNSGEKSEEEIENEGEGGSGSSCDDKESGDKREEEVEEEEKEKEKEVVEVGKRVVAKGGNKAKPRTPKSKKPTDDTSTPFPKGPKN</sequence>
<dbReference type="AlphaFoldDB" id="A0AAP0ERY1"/>
<evidence type="ECO:0000256" key="1">
    <source>
        <dbReference type="SAM" id="MobiDB-lite"/>
    </source>
</evidence>
<evidence type="ECO:0000313" key="2">
    <source>
        <dbReference type="EMBL" id="KAK9098541.1"/>
    </source>
</evidence>
<protein>
    <submittedName>
        <fullName evidence="2">Uncharacterized protein</fullName>
    </submittedName>
</protein>
<keyword evidence="3" id="KW-1185">Reference proteome</keyword>
<organism evidence="2 3">
    <name type="scientific">Stephania yunnanensis</name>
    <dbReference type="NCBI Taxonomy" id="152371"/>
    <lineage>
        <taxon>Eukaryota</taxon>
        <taxon>Viridiplantae</taxon>
        <taxon>Streptophyta</taxon>
        <taxon>Embryophyta</taxon>
        <taxon>Tracheophyta</taxon>
        <taxon>Spermatophyta</taxon>
        <taxon>Magnoliopsida</taxon>
        <taxon>Ranunculales</taxon>
        <taxon>Menispermaceae</taxon>
        <taxon>Menispermoideae</taxon>
        <taxon>Cissampelideae</taxon>
        <taxon>Stephania</taxon>
    </lineage>
</organism>
<feature type="compositionally biased region" description="Basic residues" evidence="1">
    <location>
        <begin position="143"/>
        <end position="153"/>
    </location>
</feature>
<reference evidence="2 3" key="1">
    <citation type="submission" date="2024-01" db="EMBL/GenBank/DDBJ databases">
        <title>Genome assemblies of Stephania.</title>
        <authorList>
            <person name="Yang L."/>
        </authorList>
    </citation>
    <scope>NUCLEOTIDE SEQUENCE [LARGE SCALE GENOMIC DNA]</scope>
    <source>
        <strain evidence="2">YNDBR</strain>
        <tissue evidence="2">Leaf</tissue>
    </source>
</reference>
<feature type="compositionally biased region" description="Basic and acidic residues" evidence="1">
    <location>
        <begin position="106"/>
        <end position="117"/>
    </location>
</feature>
<dbReference type="EMBL" id="JBBNAF010000011">
    <property type="protein sequence ID" value="KAK9098541.1"/>
    <property type="molecule type" value="Genomic_DNA"/>
</dbReference>
<name>A0AAP0ERY1_9MAGN</name>
<feature type="region of interest" description="Disordered" evidence="1">
    <location>
        <begin position="1"/>
        <end position="169"/>
    </location>
</feature>
<evidence type="ECO:0000313" key="3">
    <source>
        <dbReference type="Proteomes" id="UP001420932"/>
    </source>
</evidence>
<gene>
    <name evidence="2" type="ORF">Syun_025586</name>
</gene>